<keyword evidence="4" id="KW-0540">Nuclease</keyword>
<dbReference type="RefSeq" id="XP_015189427.1">
    <property type="nucleotide sequence ID" value="XM_015333941.1"/>
</dbReference>
<evidence type="ECO:0000256" key="2">
    <source>
        <dbReference type="ARBA" id="ARBA00004123"/>
    </source>
</evidence>
<feature type="compositionally biased region" description="Polar residues" evidence="8">
    <location>
        <begin position="305"/>
        <end position="323"/>
    </location>
</feature>
<comment type="cofactor">
    <cofactor evidence="1">
        <name>a divalent metal cation</name>
        <dbReference type="ChEBI" id="CHEBI:60240"/>
    </cofactor>
</comment>
<dbReference type="PANTHER" id="PTHR22930:SF85">
    <property type="entry name" value="GH03217P-RELATED"/>
    <property type="match status" value="1"/>
</dbReference>
<dbReference type="Pfam" id="PF13359">
    <property type="entry name" value="DDE_Tnp_4"/>
    <property type="match status" value="1"/>
</dbReference>
<dbReference type="InterPro" id="IPR027806">
    <property type="entry name" value="HARBI1_dom"/>
</dbReference>
<dbReference type="PANTHER" id="PTHR22930">
    <property type="match status" value="1"/>
</dbReference>
<reference evidence="12" key="1">
    <citation type="submission" date="2025-08" db="UniProtKB">
        <authorList>
            <consortium name="RefSeq"/>
        </authorList>
    </citation>
    <scope>IDENTIFICATION</scope>
</reference>
<keyword evidence="9" id="KW-0812">Transmembrane</keyword>
<evidence type="ECO:0000256" key="5">
    <source>
        <dbReference type="ARBA" id="ARBA00022723"/>
    </source>
</evidence>
<evidence type="ECO:0000256" key="6">
    <source>
        <dbReference type="ARBA" id="ARBA00022801"/>
    </source>
</evidence>
<dbReference type="Proteomes" id="UP000694924">
    <property type="component" value="Unplaced"/>
</dbReference>
<protein>
    <submittedName>
        <fullName evidence="12">Nuclease HARBI1</fullName>
    </submittedName>
</protein>
<keyword evidence="11" id="KW-1185">Reference proteome</keyword>
<feature type="transmembrane region" description="Helical" evidence="9">
    <location>
        <begin position="21"/>
        <end position="41"/>
    </location>
</feature>
<evidence type="ECO:0000313" key="11">
    <source>
        <dbReference type="Proteomes" id="UP000694924"/>
    </source>
</evidence>
<keyword evidence="9" id="KW-0472">Membrane</keyword>
<evidence type="ECO:0000259" key="10">
    <source>
        <dbReference type="Pfam" id="PF13359"/>
    </source>
</evidence>
<proteinExistence type="inferred from homology"/>
<keyword evidence="6" id="KW-0378">Hydrolase</keyword>
<evidence type="ECO:0000256" key="7">
    <source>
        <dbReference type="ARBA" id="ARBA00023242"/>
    </source>
</evidence>
<sequence>MTARSILRDSINPASFHFISEGINTVFIFLIHFSLLIHFLLHFNYSISDELQHSDFVPKNNFGKTPINGKICFLIFLWFLSNTEPLRTIADRFDISMSSVHRVLRRVLAWMLTKLDDVVKWSENNDGVLTICNGFYSKKQIPNILGAIDSTHIRIEKPAENGNDFFNRKKYCSMNLQAVVDSHTRFTNVYCGEPGSLDDARVFRRSSLYHLTIENEEMLFPNNTFLIGDSAYPSLRWLVPPFRMAVEKSFGLLKDRFRRIKLFSEYRDLSFVTDTVLAACILHNYCVDENDDIDDKDIEDGWADNSESNIEENPSGNIDNQNNQGRRESLFKELYL</sequence>
<evidence type="ECO:0000256" key="4">
    <source>
        <dbReference type="ARBA" id="ARBA00022722"/>
    </source>
</evidence>
<evidence type="ECO:0000256" key="9">
    <source>
        <dbReference type="SAM" id="Phobius"/>
    </source>
</evidence>
<organism evidence="11 12">
    <name type="scientific">Polistes dominula</name>
    <name type="common">European paper wasp</name>
    <name type="synonym">Vespa dominula</name>
    <dbReference type="NCBI Taxonomy" id="743375"/>
    <lineage>
        <taxon>Eukaryota</taxon>
        <taxon>Metazoa</taxon>
        <taxon>Ecdysozoa</taxon>
        <taxon>Arthropoda</taxon>
        <taxon>Hexapoda</taxon>
        <taxon>Insecta</taxon>
        <taxon>Pterygota</taxon>
        <taxon>Neoptera</taxon>
        <taxon>Endopterygota</taxon>
        <taxon>Hymenoptera</taxon>
        <taxon>Apocrita</taxon>
        <taxon>Aculeata</taxon>
        <taxon>Vespoidea</taxon>
        <taxon>Vespidae</taxon>
        <taxon>Polistinae</taxon>
        <taxon>Polistini</taxon>
        <taxon>Polistes</taxon>
    </lineage>
</organism>
<accession>A0ABM1JAD9</accession>
<evidence type="ECO:0000256" key="1">
    <source>
        <dbReference type="ARBA" id="ARBA00001968"/>
    </source>
</evidence>
<feature type="domain" description="DDE Tnp4" evidence="10">
    <location>
        <begin position="148"/>
        <end position="284"/>
    </location>
</feature>
<name>A0ABM1JAD9_POLDO</name>
<dbReference type="InterPro" id="IPR045249">
    <property type="entry name" value="HARBI1-like"/>
</dbReference>
<evidence type="ECO:0000256" key="3">
    <source>
        <dbReference type="ARBA" id="ARBA00006958"/>
    </source>
</evidence>
<comment type="similarity">
    <text evidence="3">Belongs to the HARBI1 family.</text>
</comment>
<keyword evidence="7" id="KW-0539">Nucleus</keyword>
<dbReference type="GeneID" id="107073340"/>
<evidence type="ECO:0000256" key="8">
    <source>
        <dbReference type="SAM" id="MobiDB-lite"/>
    </source>
</evidence>
<keyword evidence="5" id="KW-0479">Metal-binding</keyword>
<gene>
    <name evidence="12" type="primary">LOC107073340</name>
</gene>
<keyword evidence="9" id="KW-1133">Transmembrane helix</keyword>
<feature type="region of interest" description="Disordered" evidence="8">
    <location>
        <begin position="297"/>
        <end position="323"/>
    </location>
</feature>
<comment type="subcellular location">
    <subcellularLocation>
        <location evidence="2">Nucleus</location>
    </subcellularLocation>
</comment>
<evidence type="ECO:0000313" key="12">
    <source>
        <dbReference type="RefSeq" id="XP_015189427.1"/>
    </source>
</evidence>